<dbReference type="OrthoDB" id="3270863at2759"/>
<reference evidence="2" key="1">
    <citation type="submission" date="2020-11" db="EMBL/GenBank/DDBJ databases">
        <authorList>
            <consortium name="DOE Joint Genome Institute"/>
            <person name="Ahrendt S."/>
            <person name="Riley R."/>
            <person name="Andreopoulos W."/>
            <person name="Labutti K."/>
            <person name="Pangilinan J."/>
            <person name="Ruiz-Duenas F.J."/>
            <person name="Barrasa J.M."/>
            <person name="Sanchez-Garcia M."/>
            <person name="Camarero S."/>
            <person name="Miyauchi S."/>
            <person name="Serrano A."/>
            <person name="Linde D."/>
            <person name="Babiker R."/>
            <person name="Drula E."/>
            <person name="Ayuso-Fernandez I."/>
            <person name="Pacheco R."/>
            <person name="Padilla G."/>
            <person name="Ferreira P."/>
            <person name="Barriuso J."/>
            <person name="Kellner H."/>
            <person name="Castanera R."/>
            <person name="Alfaro M."/>
            <person name="Ramirez L."/>
            <person name="Pisabarro A.G."/>
            <person name="Kuo A."/>
            <person name="Tritt A."/>
            <person name="Lipzen A."/>
            <person name="He G."/>
            <person name="Yan M."/>
            <person name="Ng V."/>
            <person name="Cullen D."/>
            <person name="Martin F."/>
            <person name="Rosso M.-N."/>
            <person name="Henrissat B."/>
            <person name="Hibbett D."/>
            <person name="Martinez A.T."/>
            <person name="Grigoriev I.V."/>
        </authorList>
    </citation>
    <scope>NUCLEOTIDE SEQUENCE</scope>
    <source>
        <strain evidence="2">AH 40177</strain>
    </source>
</reference>
<dbReference type="Proteomes" id="UP000772434">
    <property type="component" value="Unassembled WGS sequence"/>
</dbReference>
<evidence type="ECO:0000313" key="2">
    <source>
        <dbReference type="EMBL" id="KAF9071640.1"/>
    </source>
</evidence>
<feature type="compositionally biased region" description="Polar residues" evidence="1">
    <location>
        <begin position="171"/>
        <end position="184"/>
    </location>
</feature>
<feature type="compositionally biased region" description="Basic and acidic residues" evidence="1">
    <location>
        <begin position="46"/>
        <end position="55"/>
    </location>
</feature>
<name>A0A9P5U940_9AGAR</name>
<feature type="compositionally biased region" description="Polar residues" evidence="1">
    <location>
        <begin position="93"/>
        <end position="111"/>
    </location>
</feature>
<protein>
    <submittedName>
        <fullName evidence="2">Uncharacterized protein</fullName>
    </submittedName>
</protein>
<comment type="caution">
    <text evidence="2">The sequence shown here is derived from an EMBL/GenBank/DDBJ whole genome shotgun (WGS) entry which is preliminary data.</text>
</comment>
<evidence type="ECO:0000256" key="1">
    <source>
        <dbReference type="SAM" id="MobiDB-lite"/>
    </source>
</evidence>
<feature type="region of interest" description="Disordered" evidence="1">
    <location>
        <begin position="1"/>
        <end position="190"/>
    </location>
</feature>
<proteinExistence type="predicted"/>
<organism evidence="2 3">
    <name type="scientific">Rhodocollybia butyracea</name>
    <dbReference type="NCBI Taxonomy" id="206335"/>
    <lineage>
        <taxon>Eukaryota</taxon>
        <taxon>Fungi</taxon>
        <taxon>Dikarya</taxon>
        <taxon>Basidiomycota</taxon>
        <taxon>Agaricomycotina</taxon>
        <taxon>Agaricomycetes</taxon>
        <taxon>Agaricomycetidae</taxon>
        <taxon>Agaricales</taxon>
        <taxon>Marasmiineae</taxon>
        <taxon>Omphalotaceae</taxon>
        <taxon>Rhodocollybia</taxon>
    </lineage>
</organism>
<feature type="compositionally biased region" description="Polar residues" evidence="1">
    <location>
        <begin position="35"/>
        <end position="45"/>
    </location>
</feature>
<sequence length="314" mass="35545">MPAKRKSSKAKKAKETKQDPKENFDSVQSKRETLETNTSLLFSQDKTQEVPHINEEPPIAHIDDVSERLLTFPHNGDGPERRVTRSAKRKRGSNGTSNDASNATEKVQQWQARWEEEISAECSGTTKRSRTAVAKPRSRASSPKPTPQPSSPKPVPQPSSPKPAPQPLQSDTALESGDSSNQAGFTRPTVKQLRSILRRLSDYPGERGTLKLQVEETDAMLETFQKIYGQTEAKLTEMKWIRYLIEEDVLRRQKKDIALVDGTEKLGRESEQGKAWLQWRKENAITHRPEAMGLGYWRSKFNLEEDPSEIVDDI</sequence>
<feature type="compositionally biased region" description="Basic residues" evidence="1">
    <location>
        <begin position="1"/>
        <end position="12"/>
    </location>
</feature>
<dbReference type="AlphaFoldDB" id="A0A9P5U940"/>
<feature type="compositionally biased region" description="Basic and acidic residues" evidence="1">
    <location>
        <begin position="13"/>
        <end position="34"/>
    </location>
</feature>
<accession>A0A9P5U940</accession>
<feature type="compositionally biased region" description="Pro residues" evidence="1">
    <location>
        <begin position="144"/>
        <end position="166"/>
    </location>
</feature>
<evidence type="ECO:0000313" key="3">
    <source>
        <dbReference type="Proteomes" id="UP000772434"/>
    </source>
</evidence>
<dbReference type="EMBL" id="JADNRY010000030">
    <property type="protein sequence ID" value="KAF9071640.1"/>
    <property type="molecule type" value="Genomic_DNA"/>
</dbReference>
<gene>
    <name evidence="2" type="ORF">BDP27DRAFT_1446132</name>
</gene>
<keyword evidence="3" id="KW-1185">Reference proteome</keyword>